<feature type="region of interest" description="Disordered" evidence="1">
    <location>
        <begin position="134"/>
        <end position="164"/>
    </location>
</feature>
<accession>A0A218Z1B9</accession>
<sequence length="300" mass="32626">MGFVPSPVEHVFADPFPDSWAFQGRSLPNVRRHLVAGVGSGADTSHRARDQPPALFGLGRRGNGGYPRRPAERSGPRVEHSTPNFQKHAPFPADLHPASADAHILLANMTPYPRPAIATESQNQKYSRLSAWDLESESGGSGTRAGLPGEARIPPAERSERSEPTALKMDIRPPLAVELPALVLTIARAKYIGSWGVICGAGGPTVLEYLVKRAESHHATPAQNGRARASRPEGKHDRRIREPAHHSRTDETSRAWSRARARGTWHGSPAMQRASSGETPTALLYCASKGHRRPDRFAKS</sequence>
<dbReference type="Proteomes" id="UP000242519">
    <property type="component" value="Unassembled WGS sequence"/>
</dbReference>
<name>A0A218Z1B9_9HELO</name>
<evidence type="ECO:0000313" key="3">
    <source>
        <dbReference type="Proteomes" id="UP000242519"/>
    </source>
</evidence>
<feature type="compositionally biased region" description="Basic and acidic residues" evidence="1">
    <location>
        <begin position="69"/>
        <end position="80"/>
    </location>
</feature>
<organism evidence="2 3">
    <name type="scientific">Diplocarpon coronariae</name>
    <dbReference type="NCBI Taxonomy" id="2795749"/>
    <lineage>
        <taxon>Eukaryota</taxon>
        <taxon>Fungi</taxon>
        <taxon>Dikarya</taxon>
        <taxon>Ascomycota</taxon>
        <taxon>Pezizomycotina</taxon>
        <taxon>Leotiomycetes</taxon>
        <taxon>Helotiales</taxon>
        <taxon>Drepanopezizaceae</taxon>
        <taxon>Diplocarpon</taxon>
    </lineage>
</organism>
<feature type="compositionally biased region" description="Basic and acidic residues" evidence="1">
    <location>
        <begin position="230"/>
        <end position="253"/>
    </location>
</feature>
<feature type="region of interest" description="Disordered" evidence="1">
    <location>
        <begin position="40"/>
        <end position="85"/>
    </location>
</feature>
<proteinExistence type="predicted"/>
<dbReference type="EMBL" id="MZNU01000293">
    <property type="protein sequence ID" value="OWP01065.1"/>
    <property type="molecule type" value="Genomic_DNA"/>
</dbReference>
<gene>
    <name evidence="2" type="ORF">B2J93_565</name>
</gene>
<protein>
    <submittedName>
        <fullName evidence="2">Uncharacterized protein</fullName>
    </submittedName>
</protein>
<evidence type="ECO:0000256" key="1">
    <source>
        <dbReference type="SAM" id="MobiDB-lite"/>
    </source>
</evidence>
<keyword evidence="3" id="KW-1185">Reference proteome</keyword>
<reference evidence="2 3" key="1">
    <citation type="submission" date="2017-04" db="EMBL/GenBank/DDBJ databases">
        <title>Draft genome sequence of Marssonina coronaria NL1: causal agent of apple blotch.</title>
        <authorList>
            <person name="Cheng Q."/>
        </authorList>
    </citation>
    <scope>NUCLEOTIDE SEQUENCE [LARGE SCALE GENOMIC DNA]</scope>
    <source>
        <strain evidence="2 3">NL1</strain>
    </source>
</reference>
<evidence type="ECO:0000313" key="2">
    <source>
        <dbReference type="EMBL" id="OWP01065.1"/>
    </source>
</evidence>
<dbReference type="InParanoid" id="A0A218Z1B9"/>
<comment type="caution">
    <text evidence="2">The sequence shown here is derived from an EMBL/GenBank/DDBJ whole genome shotgun (WGS) entry which is preliminary data.</text>
</comment>
<dbReference type="AlphaFoldDB" id="A0A218Z1B9"/>
<feature type="region of interest" description="Disordered" evidence="1">
    <location>
        <begin position="216"/>
        <end position="256"/>
    </location>
</feature>